<evidence type="ECO:0000256" key="8">
    <source>
        <dbReference type="ARBA" id="ARBA00033986"/>
    </source>
</evidence>
<keyword evidence="16" id="KW-1185">Reference proteome</keyword>
<evidence type="ECO:0000256" key="13">
    <source>
        <dbReference type="PIRSR" id="PIRSR000137-2"/>
    </source>
</evidence>
<dbReference type="Gene3D" id="3.30.560.10">
    <property type="entry name" value="Glucose Oxidase, domain 3"/>
    <property type="match status" value="1"/>
</dbReference>
<dbReference type="SUPFAM" id="SSF51905">
    <property type="entry name" value="FAD/NAD(P)-binding domain"/>
    <property type="match status" value="1"/>
</dbReference>
<dbReference type="GO" id="GO:0050660">
    <property type="term" value="F:flavin adenine dinucleotide binding"/>
    <property type="evidence" value="ECO:0007669"/>
    <property type="project" value="InterPro"/>
</dbReference>
<keyword evidence="13" id="KW-0285">Flavoprotein</keyword>
<feature type="binding site" evidence="13">
    <location>
        <position position="313"/>
    </location>
    <ligand>
        <name>FAD</name>
        <dbReference type="ChEBI" id="CHEBI:57692"/>
    </ligand>
</feature>
<dbReference type="GO" id="GO:0033718">
    <property type="term" value="F:pyranose dehydrogenase (acceptor) activity"/>
    <property type="evidence" value="ECO:0007669"/>
    <property type="project" value="UniProtKB-EC"/>
</dbReference>
<evidence type="ECO:0000256" key="7">
    <source>
        <dbReference type="ARBA" id="ARBA00024699"/>
    </source>
</evidence>
<comment type="catalytic activity">
    <reaction evidence="11">
        <text>a pyranoside + acceptor = a pyranosid-3-ulose + reduced acceptor.</text>
        <dbReference type="EC" id="1.1.99.29"/>
    </reaction>
</comment>
<dbReference type="EMBL" id="KN817520">
    <property type="protein sequence ID" value="KJA28778.1"/>
    <property type="molecule type" value="Genomic_DNA"/>
</dbReference>
<evidence type="ECO:0000259" key="14">
    <source>
        <dbReference type="PROSITE" id="PS00624"/>
    </source>
</evidence>
<comment type="catalytic activity">
    <reaction evidence="8">
        <text>pyranose + acceptor = pyranos-2-ulose + reduced acceptor.</text>
        <dbReference type="EC" id="1.1.99.29"/>
    </reaction>
</comment>
<dbReference type="InterPro" id="IPR036188">
    <property type="entry name" value="FAD/NAD-bd_sf"/>
</dbReference>
<organism evidence="15 16">
    <name type="scientific">Hypholoma sublateritium (strain FD-334 SS-4)</name>
    <dbReference type="NCBI Taxonomy" id="945553"/>
    <lineage>
        <taxon>Eukaryota</taxon>
        <taxon>Fungi</taxon>
        <taxon>Dikarya</taxon>
        <taxon>Basidiomycota</taxon>
        <taxon>Agaricomycotina</taxon>
        <taxon>Agaricomycetes</taxon>
        <taxon>Agaricomycetidae</taxon>
        <taxon>Agaricales</taxon>
        <taxon>Agaricineae</taxon>
        <taxon>Strophariaceae</taxon>
        <taxon>Hypholoma</taxon>
    </lineage>
</organism>
<sequence length="661" mass="69497">MIFKRVPFSQVIAASNAAPPPPTANQTAANTYDYIVVGSGPGGGPLAARLAQAGFSVLLIDAGDDHGTDPVVEIPLLQASASEYTPIHWQFFVNHFSDPATAQQDPKFTWQLPNGTFFVGTTPPAGSGATPLGIYYPRSGTLGGCAEHNALVVTIPADSDWDNIANLTGDSSWSSSNMSQFFVKLENNQYLPSGTPGHGFDGWLDTSLTDLQIVAGDPKLISLAQASATSVGLNFSTSSLSTPAGLAQAFPGDLNSLSPPPDTTTGVFQVPLSVTESTRARSSPRKFILDTISAVNSDGSKQFNLTLQLNTLVTRVLFDTSSTTPKAIGVDFLSGNHLYRADPSSGNATATGSGSFFANREVIVSGGTFNTPQILKLSGVGPSAELSALGIPVVLDSPAVGTNMQDRYEVTVVAEADSDFESLEGCTFLSTADDPCFAQWQTNSTDRGIYGTNGVPFGVVQRTSVAESDTADIILAGIPTNFHGYFPGYSVVAGEDIRHYSWLVLKAHSRNNAGTVTLASTDPLDTPLINFNSFTDGGDLDLQASFEGVLEARQIFQDVIPIGGNFTEVIPGPSVQTEADLKSWIQTNAWGHHASCSVPIGPTSDTQLSVLDSSFRVKGITGLRVVDASVFPKIPAFYIATAVYMVSEKAAAVIIADAQSS</sequence>
<dbReference type="PANTHER" id="PTHR11552:SF213">
    <property type="entry name" value="DEHYDROGENASE, PUTATIVE-RELATED"/>
    <property type="match status" value="1"/>
</dbReference>
<evidence type="ECO:0000256" key="11">
    <source>
        <dbReference type="ARBA" id="ARBA00034050"/>
    </source>
</evidence>
<name>A0A0D2MXI4_HYPSF</name>
<dbReference type="STRING" id="945553.A0A0D2MXI4"/>
<feature type="domain" description="Glucose-methanol-choline oxidoreductase N-terminal" evidence="14">
    <location>
        <begin position="367"/>
        <end position="381"/>
    </location>
</feature>
<dbReference type="Pfam" id="PF00732">
    <property type="entry name" value="GMC_oxred_N"/>
    <property type="match status" value="1"/>
</dbReference>
<comment type="catalytic activity">
    <reaction evidence="10">
        <text>pyranose + acceptor = pyranos-3-ulose + reduced acceptor.</text>
        <dbReference type="EC" id="1.1.99.29"/>
    </reaction>
</comment>
<dbReference type="Proteomes" id="UP000054270">
    <property type="component" value="Unassembled WGS sequence"/>
</dbReference>
<dbReference type="EC" id="1.1.99.29" evidence="5"/>
<dbReference type="InterPro" id="IPR000172">
    <property type="entry name" value="GMC_OxRdtase_N"/>
</dbReference>
<dbReference type="PROSITE" id="PS00624">
    <property type="entry name" value="GMC_OXRED_2"/>
    <property type="match status" value="1"/>
</dbReference>
<evidence type="ECO:0000256" key="2">
    <source>
        <dbReference type="ARBA" id="ARBA00004613"/>
    </source>
</evidence>
<evidence type="ECO:0000256" key="4">
    <source>
        <dbReference type="ARBA" id="ARBA00011245"/>
    </source>
</evidence>
<dbReference type="OrthoDB" id="269227at2759"/>
<gene>
    <name evidence="15" type="ORF">HYPSUDRAFT_128695</name>
</gene>
<dbReference type="Pfam" id="PF05199">
    <property type="entry name" value="GMC_oxred_C"/>
    <property type="match status" value="1"/>
</dbReference>
<dbReference type="AlphaFoldDB" id="A0A0D2MXI4"/>
<dbReference type="Pfam" id="PF13450">
    <property type="entry name" value="NAD_binding_8"/>
    <property type="match status" value="1"/>
</dbReference>
<dbReference type="InterPro" id="IPR012132">
    <property type="entry name" value="GMC_OxRdtase"/>
</dbReference>
<keyword evidence="6" id="KW-0964">Secreted</keyword>
<proteinExistence type="inferred from homology"/>
<comment type="function">
    <text evidence="7">Catalyzes the single-oxidation or sequential double oxidation reaction of carbohydrates primarily at carbon-2 and/or carbon-3 with the concomitant reduction of the flavin. The enzyme exhibits a broad sugar substrate specificity, oxidizing different aldopyranoses to the corresponding C-1, C-2, C-3 or C-1,2, C-2,3 and C-3,4 (di)dehydro sugars with substrate-specific regioselectivity. Accepts only a narrow range of electron acceptors such as substituted benzoquinones and complexed metal ions and reacts extremely slowly with O(2) as acceptor. May play a role in the natural recycling of plant matter by oxidizing all major monosaccharides in lignocellulose and by reducing quinone compounds or reactive radical species generated during lignin depolymerization.</text>
</comment>
<feature type="binding site" evidence="13">
    <location>
        <begin position="149"/>
        <end position="152"/>
    </location>
    <ligand>
        <name>FAD</name>
        <dbReference type="ChEBI" id="CHEBI:57692"/>
    </ligand>
</feature>
<dbReference type="SUPFAM" id="SSF54373">
    <property type="entry name" value="FAD-linked reductases, C-terminal domain"/>
    <property type="match status" value="1"/>
</dbReference>
<comment type="subcellular location">
    <subcellularLocation>
        <location evidence="2">Secreted</location>
    </subcellularLocation>
</comment>
<comment type="catalytic activity">
    <reaction evidence="12">
        <text>a pyranoside + acceptor = a pyranosid-3,4-diulose + reduced acceptor.</text>
        <dbReference type="EC" id="1.1.99.29"/>
    </reaction>
</comment>
<protein>
    <recommendedName>
        <fullName evidence="5">pyranose dehydrogenase (acceptor)</fullName>
        <ecNumber evidence="5">1.1.99.29</ecNumber>
    </recommendedName>
</protein>
<dbReference type="PIRSF" id="PIRSF000137">
    <property type="entry name" value="Alcohol_oxidase"/>
    <property type="match status" value="1"/>
</dbReference>
<accession>A0A0D2MXI4</accession>
<comment type="catalytic activity">
    <reaction evidence="9">
        <text>pyranose + acceptor = pyranos-2,3-diulose + reduced acceptor.</text>
        <dbReference type="EC" id="1.1.99.29"/>
    </reaction>
</comment>
<evidence type="ECO:0000256" key="6">
    <source>
        <dbReference type="ARBA" id="ARBA00022525"/>
    </source>
</evidence>
<comment type="cofactor">
    <cofactor evidence="1 13">
        <name>FAD</name>
        <dbReference type="ChEBI" id="CHEBI:57692"/>
    </cofactor>
</comment>
<evidence type="ECO:0000313" key="16">
    <source>
        <dbReference type="Proteomes" id="UP000054270"/>
    </source>
</evidence>
<evidence type="ECO:0000256" key="10">
    <source>
        <dbReference type="ARBA" id="ARBA00034029"/>
    </source>
</evidence>
<dbReference type="InterPro" id="IPR007867">
    <property type="entry name" value="GMC_OxRtase_C"/>
</dbReference>
<keyword evidence="13" id="KW-0274">FAD</keyword>
<dbReference type="OMA" id="FKNITHI"/>
<reference evidence="16" key="1">
    <citation type="submission" date="2014-04" db="EMBL/GenBank/DDBJ databases">
        <title>Evolutionary Origins and Diversification of the Mycorrhizal Mutualists.</title>
        <authorList>
            <consortium name="DOE Joint Genome Institute"/>
            <consortium name="Mycorrhizal Genomics Consortium"/>
            <person name="Kohler A."/>
            <person name="Kuo A."/>
            <person name="Nagy L.G."/>
            <person name="Floudas D."/>
            <person name="Copeland A."/>
            <person name="Barry K.W."/>
            <person name="Cichocki N."/>
            <person name="Veneault-Fourrey C."/>
            <person name="LaButti K."/>
            <person name="Lindquist E.A."/>
            <person name="Lipzen A."/>
            <person name="Lundell T."/>
            <person name="Morin E."/>
            <person name="Murat C."/>
            <person name="Riley R."/>
            <person name="Ohm R."/>
            <person name="Sun H."/>
            <person name="Tunlid A."/>
            <person name="Henrissat B."/>
            <person name="Grigoriev I.V."/>
            <person name="Hibbett D.S."/>
            <person name="Martin F."/>
        </authorList>
    </citation>
    <scope>NUCLEOTIDE SEQUENCE [LARGE SCALE GENOMIC DNA]</scope>
    <source>
        <strain evidence="16">FD-334 SS-4</strain>
    </source>
</reference>
<comment type="similarity">
    <text evidence="3">Belongs to the GMC oxidoreductase family.</text>
</comment>
<evidence type="ECO:0000313" key="15">
    <source>
        <dbReference type="EMBL" id="KJA28778.1"/>
    </source>
</evidence>
<evidence type="ECO:0000256" key="12">
    <source>
        <dbReference type="ARBA" id="ARBA00034059"/>
    </source>
</evidence>
<evidence type="ECO:0000256" key="9">
    <source>
        <dbReference type="ARBA" id="ARBA00034010"/>
    </source>
</evidence>
<dbReference type="Gene3D" id="3.50.50.60">
    <property type="entry name" value="FAD/NAD(P)-binding domain"/>
    <property type="match status" value="1"/>
</dbReference>
<evidence type="ECO:0000256" key="1">
    <source>
        <dbReference type="ARBA" id="ARBA00001974"/>
    </source>
</evidence>
<evidence type="ECO:0000256" key="5">
    <source>
        <dbReference type="ARBA" id="ARBA00013177"/>
    </source>
</evidence>
<dbReference type="PANTHER" id="PTHR11552">
    <property type="entry name" value="GLUCOSE-METHANOL-CHOLINE GMC OXIDOREDUCTASE"/>
    <property type="match status" value="1"/>
</dbReference>
<dbReference type="GO" id="GO:0005576">
    <property type="term" value="C:extracellular region"/>
    <property type="evidence" value="ECO:0007669"/>
    <property type="project" value="UniProtKB-SubCell"/>
</dbReference>
<comment type="subunit">
    <text evidence="4">Monomer.</text>
</comment>
<evidence type="ECO:0000256" key="3">
    <source>
        <dbReference type="ARBA" id="ARBA00010790"/>
    </source>
</evidence>